<organism evidence="9 10">
    <name type="scientific">Magnetospirillum gryphiswaldense (strain DSM 6361 / JCM 21280 / NBRC 15271 / MSR-1)</name>
    <dbReference type="NCBI Taxonomy" id="431944"/>
    <lineage>
        <taxon>Bacteria</taxon>
        <taxon>Pseudomonadati</taxon>
        <taxon>Pseudomonadota</taxon>
        <taxon>Alphaproteobacteria</taxon>
        <taxon>Rhodospirillales</taxon>
        <taxon>Rhodospirillaceae</taxon>
        <taxon>Magnetospirillum</taxon>
    </lineage>
</organism>
<dbReference type="InterPro" id="IPR030665">
    <property type="entry name" value="KaiC"/>
</dbReference>
<gene>
    <name evidence="9" type="ordered locus">MGMSRv2__1675</name>
</gene>
<evidence type="ECO:0000256" key="2">
    <source>
        <dbReference type="ARBA" id="ARBA00022553"/>
    </source>
</evidence>
<sequence>MIERKPTGTRGLDAILCGGIPVDRATLVLGGPGAGKTVLAMQMLANAAIGDNERGLFVSFEEAPDDLIAHLQGFGWGLSQLVADGLITIIDARLGIDTEMTGSIELDGFLGMMAAQAQAFGATRLVLDGIDLLLAMQPDRGRLLQQLFRLVGTLRNLKLTTILTIKTDGLGGNLPVDAAQYIVDCVLALERRLEGDVSVATLRVIKARGAPVTTNRFPLAITEAGLELLYQDVNSAHQVFSDRVSSGVERLDTMMGGGLYRGTTALISGAPGTAKTTLAGAMVDAACRRGDRALFVSFDEAEDQIVRNLASVSLDLGHHRQSGLLRMVSMRSASASAQQHIHRLRTVAEEFQPAMLVIDPISALVKGGGKVIADSLVEMLVDFVKSQGITTIFTALIEGADPEREITQTHVSTMADTWLHLTFVAHGGERNRALSVVKSRGSAHSSQVRELILTDRGPTLKDVYSSGGHVLMGTARLERENADMAEQLRSRFRRQHERVRVSAQLDELKARIALLTAEMGAKQAEQMGLDDFDRVMAEREVAAAGSVLVSRSADGR</sequence>
<proteinExistence type="predicted"/>
<dbReference type="SUPFAM" id="SSF52540">
    <property type="entry name" value="P-loop containing nucleoside triphosphate hydrolases"/>
    <property type="match status" value="2"/>
</dbReference>
<dbReference type="PANTHER" id="PTHR42926">
    <property type="match status" value="1"/>
</dbReference>
<evidence type="ECO:0000256" key="7">
    <source>
        <dbReference type="SAM" id="Coils"/>
    </source>
</evidence>
<dbReference type="InterPro" id="IPR014774">
    <property type="entry name" value="KaiC-like_dom"/>
</dbReference>
<dbReference type="PROSITE" id="PS51146">
    <property type="entry name" value="KAIC"/>
    <property type="match status" value="2"/>
</dbReference>
<dbReference type="GO" id="GO:0016787">
    <property type="term" value="F:hydrolase activity"/>
    <property type="evidence" value="ECO:0007669"/>
    <property type="project" value="UniProtKB-KW"/>
</dbReference>
<dbReference type="SMART" id="SM00382">
    <property type="entry name" value="AAA"/>
    <property type="match status" value="2"/>
</dbReference>
<dbReference type="PIRSF" id="PIRSF039117">
    <property type="entry name" value="KaiC"/>
    <property type="match status" value="1"/>
</dbReference>
<reference evidence="9 10" key="1">
    <citation type="journal article" date="2014" name="Genome Announc.">
        <title>Complete genome sequence of Magnetospirillum gryphiswaldense MSR-1.</title>
        <authorList>
            <person name="Wang X."/>
            <person name="Wang Q."/>
            <person name="Zhang W."/>
            <person name="Wang Y."/>
            <person name="Li L."/>
            <person name="Wen T."/>
            <person name="Zhang T."/>
            <person name="Zhang Y."/>
            <person name="Xu J."/>
            <person name="Hu J."/>
            <person name="Li S."/>
            <person name="Liu L."/>
            <person name="Liu J."/>
            <person name="Jiang W."/>
            <person name="Tian J."/>
            <person name="Li Y."/>
            <person name="Schuler D."/>
            <person name="Wang L."/>
            <person name="Li J."/>
        </authorList>
    </citation>
    <scope>NUCLEOTIDE SEQUENCE [LARGE SCALE GENOMIC DNA]</scope>
    <source>
        <strain evidence="10">DSM 6361 / JCM 21280 / NBRC 15271 / MSR-1</strain>
    </source>
</reference>
<keyword evidence="4" id="KW-0677">Repeat</keyword>
<dbReference type="InterPro" id="IPR027417">
    <property type="entry name" value="P-loop_NTPase"/>
</dbReference>
<evidence type="ECO:0000256" key="3">
    <source>
        <dbReference type="ARBA" id="ARBA00022679"/>
    </source>
</evidence>
<dbReference type="HOGENOM" id="CLU_023669_4_1_5"/>
<name>V6F066_MAGGM</name>
<evidence type="ECO:0000259" key="8">
    <source>
        <dbReference type="PROSITE" id="PS51146"/>
    </source>
</evidence>
<keyword evidence="6" id="KW-0378">Hydrolase</keyword>
<dbReference type="Pfam" id="PF06745">
    <property type="entry name" value="ATPase"/>
    <property type="match status" value="2"/>
</dbReference>
<evidence type="ECO:0000256" key="6">
    <source>
        <dbReference type="ARBA" id="ARBA00022801"/>
    </source>
</evidence>
<dbReference type="AlphaFoldDB" id="V6F066"/>
<dbReference type="InterPro" id="IPR010624">
    <property type="entry name" value="KaiC_dom"/>
</dbReference>
<evidence type="ECO:0000256" key="4">
    <source>
        <dbReference type="ARBA" id="ARBA00022737"/>
    </source>
</evidence>
<evidence type="ECO:0000256" key="1">
    <source>
        <dbReference type="ARBA" id="ARBA00012513"/>
    </source>
</evidence>
<dbReference type="PANTHER" id="PTHR42926:SF1">
    <property type="entry name" value="CIRCADIAN CLOCK OSCILLATOR PROTEIN KAIC 1"/>
    <property type="match status" value="1"/>
</dbReference>
<feature type="coiled-coil region" evidence="7">
    <location>
        <begin position="498"/>
        <end position="525"/>
    </location>
</feature>
<dbReference type="Proteomes" id="UP000018922">
    <property type="component" value="Chromosome I"/>
</dbReference>
<protein>
    <recommendedName>
        <fullName evidence="1">non-specific serine/threonine protein kinase</fullName>
        <ecNumber evidence="1">2.7.11.1</ecNumber>
    </recommendedName>
</protein>
<evidence type="ECO:0000313" key="10">
    <source>
        <dbReference type="Proteomes" id="UP000018922"/>
    </source>
</evidence>
<dbReference type="eggNOG" id="COG0467">
    <property type="taxonomic scope" value="Bacteria"/>
</dbReference>
<evidence type="ECO:0000313" key="9">
    <source>
        <dbReference type="EMBL" id="CDK98890.1"/>
    </source>
</evidence>
<evidence type="ECO:0000256" key="5">
    <source>
        <dbReference type="ARBA" id="ARBA00022777"/>
    </source>
</evidence>
<dbReference type="Gene3D" id="3.40.50.300">
    <property type="entry name" value="P-loop containing nucleotide triphosphate hydrolases"/>
    <property type="match status" value="2"/>
</dbReference>
<feature type="domain" description="KaiC" evidence="8">
    <location>
        <begin position="242"/>
        <end position="474"/>
    </location>
</feature>
<dbReference type="GO" id="GO:0005524">
    <property type="term" value="F:ATP binding"/>
    <property type="evidence" value="ECO:0007669"/>
    <property type="project" value="InterPro"/>
</dbReference>
<keyword evidence="2" id="KW-0597">Phosphoprotein</keyword>
<dbReference type="KEGG" id="mgy:MGMSRv2__1675"/>
<keyword evidence="3" id="KW-0808">Transferase</keyword>
<dbReference type="NCBIfam" id="NF006799">
    <property type="entry name" value="PRK09302.1"/>
    <property type="match status" value="1"/>
</dbReference>
<dbReference type="InterPro" id="IPR003593">
    <property type="entry name" value="AAA+_ATPase"/>
</dbReference>
<dbReference type="GO" id="GO:0004674">
    <property type="term" value="F:protein serine/threonine kinase activity"/>
    <property type="evidence" value="ECO:0007669"/>
    <property type="project" value="UniProtKB-EC"/>
</dbReference>
<keyword evidence="10" id="KW-1185">Reference proteome</keyword>
<dbReference type="InterPro" id="IPR051347">
    <property type="entry name" value="Circadian_clock_KaiC-rel"/>
</dbReference>
<dbReference type="STRING" id="1430440.MGMSRv2__1675"/>
<accession>V6F066</accession>
<keyword evidence="7" id="KW-0175">Coiled coil</keyword>
<dbReference type="EC" id="2.7.11.1" evidence="1"/>
<keyword evidence="5" id="KW-0418">Kinase</keyword>
<dbReference type="EMBL" id="HG794546">
    <property type="protein sequence ID" value="CDK98890.1"/>
    <property type="molecule type" value="Genomic_DNA"/>
</dbReference>
<feature type="domain" description="KaiC" evidence="8">
    <location>
        <begin position="3"/>
        <end position="237"/>
    </location>
</feature>